<dbReference type="EMBL" id="JAENGY010000143">
    <property type="protein sequence ID" value="KAG6972052.1"/>
    <property type="molecule type" value="Genomic_DNA"/>
</dbReference>
<accession>A0A8J5MI50</accession>
<dbReference type="AlphaFoldDB" id="A0A8J5MI50"/>
<name>A0A8J5MI50_9STRA</name>
<sequence length="51" mass="5911">MPTFRLVAKTFDRIRTHRWHSNINQKALLAWTTLPSNARTGTTASRIKEES</sequence>
<comment type="caution">
    <text evidence="1">The sequence shown here is derived from an EMBL/GenBank/DDBJ whole genome shotgun (WGS) entry which is preliminary data.</text>
</comment>
<keyword evidence="2" id="KW-1185">Reference proteome</keyword>
<reference evidence="1" key="1">
    <citation type="submission" date="2021-01" db="EMBL/GenBank/DDBJ databases">
        <title>Phytophthora aleatoria, a newly-described species from Pinus radiata is distinct from Phytophthora cactorum isolates based on comparative genomics.</title>
        <authorList>
            <person name="Mcdougal R."/>
            <person name="Panda P."/>
            <person name="Williams N."/>
            <person name="Studholme D.J."/>
        </authorList>
    </citation>
    <scope>NUCLEOTIDE SEQUENCE</scope>
    <source>
        <strain evidence="1">NZFS 4037</strain>
    </source>
</reference>
<proteinExistence type="predicted"/>
<gene>
    <name evidence="1" type="ORF">JG688_00004148</name>
</gene>
<evidence type="ECO:0000313" key="2">
    <source>
        <dbReference type="Proteomes" id="UP000709295"/>
    </source>
</evidence>
<protein>
    <submittedName>
        <fullName evidence="1">Uncharacterized protein</fullName>
    </submittedName>
</protein>
<evidence type="ECO:0000313" key="1">
    <source>
        <dbReference type="EMBL" id="KAG6972052.1"/>
    </source>
</evidence>
<dbReference type="Proteomes" id="UP000709295">
    <property type="component" value="Unassembled WGS sequence"/>
</dbReference>
<organism evidence="1 2">
    <name type="scientific">Phytophthora aleatoria</name>
    <dbReference type="NCBI Taxonomy" id="2496075"/>
    <lineage>
        <taxon>Eukaryota</taxon>
        <taxon>Sar</taxon>
        <taxon>Stramenopiles</taxon>
        <taxon>Oomycota</taxon>
        <taxon>Peronosporomycetes</taxon>
        <taxon>Peronosporales</taxon>
        <taxon>Peronosporaceae</taxon>
        <taxon>Phytophthora</taxon>
    </lineage>
</organism>